<evidence type="ECO:0000256" key="10">
    <source>
        <dbReference type="ARBA" id="ARBA00047554"/>
    </source>
</evidence>
<feature type="domain" description="Amine oxidase" evidence="12">
    <location>
        <begin position="10"/>
        <end position="465"/>
    </location>
</feature>
<dbReference type="SUPFAM" id="SSF51905">
    <property type="entry name" value="FAD/NAD(P)-binding domain"/>
    <property type="match status" value="1"/>
</dbReference>
<dbReference type="EC" id="1.3.3.4" evidence="4 11"/>
<dbReference type="NCBIfam" id="TIGR00562">
    <property type="entry name" value="proto_IX_ox"/>
    <property type="match status" value="1"/>
</dbReference>
<evidence type="ECO:0000256" key="7">
    <source>
        <dbReference type="ARBA" id="ARBA00023002"/>
    </source>
</evidence>
<keyword evidence="6 11" id="KW-0274">FAD</keyword>
<proteinExistence type="inferred from homology"/>
<keyword evidence="7 11" id="KW-0560">Oxidoreductase</keyword>
<evidence type="ECO:0000256" key="2">
    <source>
        <dbReference type="ARBA" id="ARBA00005073"/>
    </source>
</evidence>
<keyword evidence="9 11" id="KW-0627">Porphyrin biosynthesis</keyword>
<sequence>MMNVVLGAGISGLSAAHYLLKTAQKAVVIESSGNLGGWIRSVRKSNIVFEQGPHTVRVAGDGGPNTLALLEDLGLEDRVSAIKSDHPAVKNRMIYVNKHLHMLPTSIMSLLTTSPPFSKPIVSAIFQDLKTPPKVCEDESIHEFVERRLGKEIADYLITAMIRGICAGDGKEISVKFLMKSLHEAEQNHGSIVKGIVKNVLKKQPVKPRLPGTESSLYNKARNEKWSIWSLTGGLEVLPTTLATFIHKLGGKINLNEQCTEIKFDSGKAIVKTRSCTYEADHVFSSLPAYKVAPLLQAQHPIVARELASIPTVSVAVVNLQYEGKLLSQEAFGFLVPSTENLALLGIIFDSVCFPSGDNTVLTVMMGGRWFTDFLGADPSPQKLLDMAVGYVRDILKISVQPQSHIVSVLRDCIPQYVVGHHGRVARIKQYINENKLPLSLIGSSFDGVGVNDVILCARRAVNNIHLK</sequence>
<organism evidence="13 14">
    <name type="scientific">Dryococelus australis</name>
    <dbReference type="NCBI Taxonomy" id="614101"/>
    <lineage>
        <taxon>Eukaryota</taxon>
        <taxon>Metazoa</taxon>
        <taxon>Ecdysozoa</taxon>
        <taxon>Arthropoda</taxon>
        <taxon>Hexapoda</taxon>
        <taxon>Insecta</taxon>
        <taxon>Pterygota</taxon>
        <taxon>Neoptera</taxon>
        <taxon>Polyneoptera</taxon>
        <taxon>Phasmatodea</taxon>
        <taxon>Verophasmatodea</taxon>
        <taxon>Anareolatae</taxon>
        <taxon>Phasmatidae</taxon>
        <taxon>Eurycanthinae</taxon>
        <taxon>Dryococelus</taxon>
    </lineage>
</organism>
<name>A0ABQ9G917_9NEOP</name>
<evidence type="ECO:0000256" key="4">
    <source>
        <dbReference type="ARBA" id="ARBA00012867"/>
    </source>
</evidence>
<accession>A0ABQ9G917</accession>
<evidence type="ECO:0000256" key="8">
    <source>
        <dbReference type="ARBA" id="ARBA00023133"/>
    </source>
</evidence>
<dbReference type="Proteomes" id="UP001159363">
    <property type="component" value="Chromosome 13"/>
</dbReference>
<comment type="pathway">
    <text evidence="2 11">Porphyrin-containing compound metabolism; protoporphyrin-IX biosynthesis; protoporphyrin-IX from protoporphyrinogen-IX: step 1/1.</text>
</comment>
<evidence type="ECO:0000259" key="12">
    <source>
        <dbReference type="Pfam" id="PF01593"/>
    </source>
</evidence>
<dbReference type="InterPro" id="IPR002937">
    <property type="entry name" value="Amino_oxidase"/>
</dbReference>
<evidence type="ECO:0000313" key="14">
    <source>
        <dbReference type="Proteomes" id="UP001159363"/>
    </source>
</evidence>
<evidence type="ECO:0000256" key="11">
    <source>
        <dbReference type="RuleBase" id="RU367069"/>
    </source>
</evidence>
<evidence type="ECO:0000256" key="6">
    <source>
        <dbReference type="ARBA" id="ARBA00022827"/>
    </source>
</evidence>
<dbReference type="PANTHER" id="PTHR42923:SF3">
    <property type="entry name" value="PROTOPORPHYRINOGEN OXIDASE"/>
    <property type="match status" value="1"/>
</dbReference>
<keyword evidence="8 11" id="KW-0350">Heme biosynthesis</keyword>
<comment type="similarity">
    <text evidence="3 11">Belongs to the protoporphyrinogen/coproporphyrinogen oxidase family. Protoporphyrinogen oxidase subfamily.</text>
</comment>
<comment type="cofactor">
    <cofactor evidence="11">
        <name>FAD</name>
        <dbReference type="ChEBI" id="CHEBI:57692"/>
    </cofactor>
    <text evidence="11">Binds 1 FAD per subunit.</text>
</comment>
<comment type="catalytic activity">
    <reaction evidence="10 11">
        <text>protoporphyrinogen IX + 3 O2 = protoporphyrin IX + 3 H2O2</text>
        <dbReference type="Rhea" id="RHEA:25576"/>
        <dbReference type="ChEBI" id="CHEBI:15379"/>
        <dbReference type="ChEBI" id="CHEBI:16240"/>
        <dbReference type="ChEBI" id="CHEBI:57306"/>
        <dbReference type="ChEBI" id="CHEBI:57307"/>
        <dbReference type="EC" id="1.3.3.4"/>
    </reaction>
</comment>
<evidence type="ECO:0000313" key="13">
    <source>
        <dbReference type="EMBL" id="KAJ8868915.1"/>
    </source>
</evidence>
<comment type="function">
    <text evidence="1 11">Catalyzes the 6-electron oxidation of protoporphyrinogen-IX to form protoporphyrin-IX.</text>
</comment>
<evidence type="ECO:0000256" key="1">
    <source>
        <dbReference type="ARBA" id="ARBA00002600"/>
    </source>
</evidence>
<comment type="caution">
    <text evidence="13">The sequence shown here is derived from an EMBL/GenBank/DDBJ whole genome shotgun (WGS) entry which is preliminary data.</text>
</comment>
<keyword evidence="5 11" id="KW-0285">Flavoprotein</keyword>
<protein>
    <recommendedName>
        <fullName evidence="4 11">Protoporphyrinogen oxidase</fullName>
        <ecNumber evidence="4 11">1.3.3.4</ecNumber>
    </recommendedName>
</protein>
<dbReference type="PANTHER" id="PTHR42923">
    <property type="entry name" value="PROTOPORPHYRINOGEN OXIDASE"/>
    <property type="match status" value="1"/>
</dbReference>
<dbReference type="InterPro" id="IPR050464">
    <property type="entry name" value="Zeta_carotene_desat/Oxidored"/>
</dbReference>
<dbReference type="Pfam" id="PF01593">
    <property type="entry name" value="Amino_oxidase"/>
    <property type="match status" value="1"/>
</dbReference>
<comment type="subcellular location">
    <subcellularLocation>
        <location evidence="11">Mitochondrion inner membrane</location>
    </subcellularLocation>
</comment>
<dbReference type="SUPFAM" id="SSF54373">
    <property type="entry name" value="FAD-linked reductases, C-terminal domain"/>
    <property type="match status" value="1"/>
</dbReference>
<dbReference type="Gene3D" id="3.50.50.60">
    <property type="entry name" value="FAD/NAD(P)-binding domain"/>
    <property type="match status" value="1"/>
</dbReference>
<evidence type="ECO:0000256" key="5">
    <source>
        <dbReference type="ARBA" id="ARBA00022630"/>
    </source>
</evidence>
<reference evidence="13 14" key="1">
    <citation type="submission" date="2023-02" db="EMBL/GenBank/DDBJ databases">
        <title>LHISI_Scaffold_Assembly.</title>
        <authorList>
            <person name="Stuart O.P."/>
            <person name="Cleave R."/>
            <person name="Magrath M.J.L."/>
            <person name="Mikheyev A.S."/>
        </authorList>
    </citation>
    <scope>NUCLEOTIDE SEQUENCE [LARGE SCALE GENOMIC DNA]</scope>
    <source>
        <strain evidence="13">Daus_M_001</strain>
        <tissue evidence="13">Leg muscle</tissue>
    </source>
</reference>
<dbReference type="InterPro" id="IPR004572">
    <property type="entry name" value="Protoporphyrinogen_oxidase"/>
</dbReference>
<evidence type="ECO:0000256" key="3">
    <source>
        <dbReference type="ARBA" id="ARBA00010551"/>
    </source>
</evidence>
<evidence type="ECO:0000256" key="9">
    <source>
        <dbReference type="ARBA" id="ARBA00023244"/>
    </source>
</evidence>
<dbReference type="EMBL" id="JARBHB010000014">
    <property type="protein sequence ID" value="KAJ8868915.1"/>
    <property type="molecule type" value="Genomic_DNA"/>
</dbReference>
<keyword evidence="14" id="KW-1185">Reference proteome</keyword>
<dbReference type="InterPro" id="IPR036188">
    <property type="entry name" value="FAD/NAD-bd_sf"/>
</dbReference>
<gene>
    <name evidence="13" type="ORF">PR048_030456</name>
</gene>